<dbReference type="InterPro" id="IPR052155">
    <property type="entry name" value="Biofilm_reg_signaling"/>
</dbReference>
<dbReference type="InterPro" id="IPR000700">
    <property type="entry name" value="PAS-assoc_C"/>
</dbReference>
<keyword evidence="7" id="KW-1185">Reference proteome</keyword>
<evidence type="ECO:0000259" key="4">
    <source>
        <dbReference type="PROSITE" id="PS50883"/>
    </source>
</evidence>
<evidence type="ECO:0000256" key="1">
    <source>
        <dbReference type="SAM" id="Coils"/>
    </source>
</evidence>
<accession>A0A7Y9XSU4</accession>
<evidence type="ECO:0000256" key="2">
    <source>
        <dbReference type="SAM" id="MobiDB-lite"/>
    </source>
</evidence>
<keyword evidence="1" id="KW-0175">Coiled coil</keyword>
<dbReference type="Pfam" id="PF08448">
    <property type="entry name" value="PAS_4"/>
    <property type="match status" value="1"/>
</dbReference>
<dbReference type="SUPFAM" id="SSF55073">
    <property type="entry name" value="Nucleotide cyclase"/>
    <property type="match status" value="1"/>
</dbReference>
<dbReference type="SUPFAM" id="SSF55785">
    <property type="entry name" value="PYP-like sensor domain (PAS domain)"/>
    <property type="match status" value="1"/>
</dbReference>
<dbReference type="EMBL" id="JACBZF010000001">
    <property type="protein sequence ID" value="NYH93879.1"/>
    <property type="molecule type" value="Genomic_DNA"/>
</dbReference>
<proteinExistence type="predicted"/>
<dbReference type="CDD" id="cd01949">
    <property type="entry name" value="GGDEF"/>
    <property type="match status" value="1"/>
</dbReference>
<dbReference type="PROSITE" id="PS50113">
    <property type="entry name" value="PAC"/>
    <property type="match status" value="1"/>
</dbReference>
<dbReference type="PANTHER" id="PTHR44757:SF2">
    <property type="entry name" value="BIOFILM ARCHITECTURE MAINTENANCE PROTEIN MBAA"/>
    <property type="match status" value="1"/>
</dbReference>
<dbReference type="InterPro" id="IPR029787">
    <property type="entry name" value="Nucleotide_cyclase"/>
</dbReference>
<dbReference type="NCBIfam" id="TIGR00254">
    <property type="entry name" value="GGDEF"/>
    <property type="match status" value="1"/>
</dbReference>
<dbReference type="InterPro" id="IPR043128">
    <property type="entry name" value="Rev_trsase/Diguanyl_cyclase"/>
</dbReference>
<dbReference type="Gene3D" id="3.30.70.270">
    <property type="match status" value="1"/>
</dbReference>
<dbReference type="SMART" id="SM00267">
    <property type="entry name" value="GGDEF"/>
    <property type="match status" value="1"/>
</dbReference>
<dbReference type="InterPro" id="IPR035919">
    <property type="entry name" value="EAL_sf"/>
</dbReference>
<dbReference type="CDD" id="cd01948">
    <property type="entry name" value="EAL"/>
    <property type="match status" value="1"/>
</dbReference>
<evidence type="ECO:0000259" key="5">
    <source>
        <dbReference type="PROSITE" id="PS50887"/>
    </source>
</evidence>
<dbReference type="CDD" id="cd00130">
    <property type="entry name" value="PAS"/>
    <property type="match status" value="1"/>
</dbReference>
<reference evidence="6 7" key="1">
    <citation type="submission" date="2020-07" db="EMBL/GenBank/DDBJ databases">
        <title>Genomic Encyclopedia of Type Strains, Phase IV (KMG-IV): sequencing the most valuable type-strain genomes for metagenomic binning, comparative biology and taxonomic classification.</title>
        <authorList>
            <person name="Goeker M."/>
        </authorList>
    </citation>
    <scope>NUCLEOTIDE SEQUENCE [LARGE SCALE GENOMIC DNA]</scope>
    <source>
        <strain evidence="6 7">DSM 29043</strain>
    </source>
</reference>
<evidence type="ECO:0000313" key="6">
    <source>
        <dbReference type="EMBL" id="NYH93879.1"/>
    </source>
</evidence>
<dbReference type="InterPro" id="IPR013656">
    <property type="entry name" value="PAS_4"/>
</dbReference>
<comment type="caution">
    <text evidence="6">The sequence shown here is derived from an EMBL/GenBank/DDBJ whole genome shotgun (WGS) entry which is preliminary data.</text>
</comment>
<evidence type="ECO:0000259" key="3">
    <source>
        <dbReference type="PROSITE" id="PS50113"/>
    </source>
</evidence>
<dbReference type="Proteomes" id="UP000522081">
    <property type="component" value="Unassembled WGS sequence"/>
</dbReference>
<evidence type="ECO:0000313" key="7">
    <source>
        <dbReference type="Proteomes" id="UP000522081"/>
    </source>
</evidence>
<dbReference type="RefSeq" id="WP_179405846.1">
    <property type="nucleotide sequence ID" value="NZ_BMGF01000001.1"/>
</dbReference>
<dbReference type="InterPro" id="IPR000160">
    <property type="entry name" value="GGDEF_dom"/>
</dbReference>
<sequence length="716" mass="78460">MRGLWGKGHATPPASRASVSEDEAGLATLLLRDFEKAGLSWFWATDRDGKLEYISECVVEALDTDRKRLLGRPLTELFELDNKESERTLPLILNGHKTFSDVLVQPSDCEGTHYWTISGRPQFDEDGNFAGYLGNGADITERCKSERETSRLAMSDPLTGLPNRRTLEETLARAIGPVSQAMRSCAVIMMDLDRFKQVNDTLGHPAGDELLRQVADRLRPLFEDCGQLGRLGGDEFQAVLPSLEDRGELAELARKMIAIVSQPFSIGGGRCLIGASVGITVAPHDGSTVEEITENADIALYAAKAGGRGRYRFYTSDLKEENQRRRQLEVDLRRALDDDEMELVYEPVIEVASNRVIALETDLVWKHREFGIVPRELFRSLAAKTGLEKNLTAWSLRQACADAVLWPGLVKVTVRVCSNMFAEKEFPSVVAQALTNAELAPERLQLKLAEAAVVDAGALAKDHFNALKLLGVRLILEDFGTGFSSFRNLCELPFDELKIDDSFIRSCCEEESRTVPVIKAMTDLARALGLTTIAEGVAAHDELDLLKERNVDSIQGPIYSDPMPSADVLDALASGVWTIEPSGPARYREERRTVLRKAGVIHEDYRYVVTMRNLSRTGCLIEGLLDVPVGTEFVVDFGEGEVAVASVRRSAGSMQGLEFELPLVDDGAGGLVTRNRLSKEALASAGLSGEGQRGLGSPKFAEVGSTLHKPAKRGDG</sequence>
<dbReference type="InterPro" id="IPR035965">
    <property type="entry name" value="PAS-like_dom_sf"/>
</dbReference>
<dbReference type="InterPro" id="IPR000014">
    <property type="entry name" value="PAS"/>
</dbReference>
<dbReference type="Gene3D" id="3.20.20.450">
    <property type="entry name" value="EAL domain"/>
    <property type="match status" value="1"/>
</dbReference>
<dbReference type="PANTHER" id="PTHR44757">
    <property type="entry name" value="DIGUANYLATE CYCLASE DGCP"/>
    <property type="match status" value="1"/>
</dbReference>
<dbReference type="SUPFAM" id="SSF141868">
    <property type="entry name" value="EAL domain-like"/>
    <property type="match status" value="1"/>
</dbReference>
<gene>
    <name evidence="6" type="ORF">FHS75_000184</name>
</gene>
<feature type="domain" description="GGDEF" evidence="5">
    <location>
        <begin position="183"/>
        <end position="316"/>
    </location>
</feature>
<name>A0A7Y9XSU4_9SPHN</name>
<dbReference type="PROSITE" id="PS50883">
    <property type="entry name" value="EAL"/>
    <property type="match status" value="1"/>
</dbReference>
<dbReference type="Pfam" id="PF00563">
    <property type="entry name" value="EAL"/>
    <property type="match status" value="1"/>
</dbReference>
<dbReference type="Gene3D" id="3.30.450.20">
    <property type="entry name" value="PAS domain"/>
    <property type="match status" value="1"/>
</dbReference>
<dbReference type="InterPro" id="IPR001633">
    <property type="entry name" value="EAL_dom"/>
</dbReference>
<feature type="domain" description="EAL" evidence="4">
    <location>
        <begin position="325"/>
        <end position="576"/>
    </location>
</feature>
<dbReference type="SMART" id="SM00052">
    <property type="entry name" value="EAL"/>
    <property type="match status" value="1"/>
</dbReference>
<organism evidence="6 7">
    <name type="scientific">Novosphingobium marinum</name>
    <dbReference type="NCBI Taxonomy" id="1514948"/>
    <lineage>
        <taxon>Bacteria</taxon>
        <taxon>Pseudomonadati</taxon>
        <taxon>Pseudomonadota</taxon>
        <taxon>Alphaproteobacteria</taxon>
        <taxon>Sphingomonadales</taxon>
        <taxon>Sphingomonadaceae</taxon>
        <taxon>Novosphingobium</taxon>
    </lineage>
</organism>
<feature type="region of interest" description="Disordered" evidence="2">
    <location>
        <begin position="687"/>
        <end position="716"/>
    </location>
</feature>
<dbReference type="PROSITE" id="PS50887">
    <property type="entry name" value="GGDEF"/>
    <property type="match status" value="1"/>
</dbReference>
<feature type="domain" description="PAC" evidence="3">
    <location>
        <begin position="97"/>
        <end position="151"/>
    </location>
</feature>
<dbReference type="Pfam" id="PF00990">
    <property type="entry name" value="GGDEF"/>
    <property type="match status" value="1"/>
</dbReference>
<dbReference type="AlphaFoldDB" id="A0A7Y9XSU4"/>
<feature type="coiled-coil region" evidence="1">
    <location>
        <begin position="311"/>
        <end position="338"/>
    </location>
</feature>
<protein>
    <submittedName>
        <fullName evidence="6">Diguanylate cyclase (GGDEF)-like protein</fullName>
    </submittedName>
</protein>